<dbReference type="Gene3D" id="3.90.70.10">
    <property type="entry name" value="Cysteine proteinases"/>
    <property type="match status" value="1"/>
</dbReference>
<keyword evidence="3 4" id="KW-0788">Thiol protease</keyword>
<dbReference type="GO" id="GO:0009636">
    <property type="term" value="P:response to toxic substance"/>
    <property type="evidence" value="ECO:0007669"/>
    <property type="project" value="TreeGrafter"/>
</dbReference>
<dbReference type="GO" id="GO:0043418">
    <property type="term" value="P:homocysteine catabolic process"/>
    <property type="evidence" value="ECO:0007669"/>
    <property type="project" value="TreeGrafter"/>
</dbReference>
<dbReference type="EMBL" id="PGXC01000006">
    <property type="protein sequence ID" value="PKK90337.1"/>
    <property type="molecule type" value="Genomic_DNA"/>
</dbReference>
<dbReference type="InterPro" id="IPR004134">
    <property type="entry name" value="Peptidase_C1B"/>
</dbReference>
<dbReference type="PIRSF" id="PIRSF005700">
    <property type="entry name" value="PepC"/>
    <property type="match status" value="1"/>
</dbReference>
<dbReference type="InterPro" id="IPR038765">
    <property type="entry name" value="Papain-like_cys_pep_sf"/>
</dbReference>
<comment type="similarity">
    <text evidence="4">Belongs to the peptidase C1 family.</text>
</comment>
<feature type="active site" evidence="5">
    <location>
        <position position="371"/>
    </location>
</feature>
<dbReference type="GO" id="GO:0070005">
    <property type="term" value="F:cysteine-type aminopeptidase activity"/>
    <property type="evidence" value="ECO:0007669"/>
    <property type="project" value="InterPro"/>
</dbReference>
<dbReference type="InterPro" id="IPR025660">
    <property type="entry name" value="Pept_his_AS"/>
</dbReference>
<dbReference type="GO" id="GO:0006508">
    <property type="term" value="P:proteolysis"/>
    <property type="evidence" value="ECO:0007669"/>
    <property type="project" value="UniProtKB-KW"/>
</dbReference>
<dbReference type="CDD" id="cd00585">
    <property type="entry name" value="Peptidase_C1B"/>
    <property type="match status" value="1"/>
</dbReference>
<sequence length="447" mass="51971">MFACSGGAMEINRELTRQFDRKISKSPMNRLAMNAVGRVELQELAINREIIMSTDFSFSHEVEGFDEATAQQKVGICWMFAALNMLRIHTLKKTGIKNFEFSGTYLMFWDKLEKANYFLGKIIEFIDRPSSDRALKMKLDDPIPDGGDWYMFANLVNKYGLVPSSMMKLAQYSMESSKHNEILALKLRQCAATLREMRVHGASVEDLEKKRTSFIEDIYRILAICFGTPPEKFNWSYRDDKKKFHREHGITPLEFFHKYVSLDLNQQVCLWSCPLEDTPYGKTYTIENSRNMVNGKPFKALNLPLETLKNLAVKMIRDGKACIFSCDVGKESLRKEGLMYRNLYNYDLIFQSDFSLDRKSRLQTGEAHLTHSMLLVGVDIHRNKPLKWKVENSWGTDVGKKGFFIMSDEWFDEHVYQIIIPSTMLDDEIIQGWQQEPVVLPMWHPMF</sequence>
<evidence type="ECO:0000313" key="7">
    <source>
        <dbReference type="Proteomes" id="UP000233256"/>
    </source>
</evidence>
<organism evidence="6 7">
    <name type="scientific">Candidatus Wallbacteria bacterium HGW-Wallbacteria-1</name>
    <dbReference type="NCBI Taxonomy" id="2013854"/>
    <lineage>
        <taxon>Bacteria</taxon>
        <taxon>Candidatus Walliibacteriota</taxon>
    </lineage>
</organism>
<gene>
    <name evidence="6" type="ORF">CVV64_10250</name>
</gene>
<evidence type="ECO:0000313" key="6">
    <source>
        <dbReference type="EMBL" id="PKK90337.1"/>
    </source>
</evidence>
<evidence type="ECO:0000256" key="2">
    <source>
        <dbReference type="ARBA" id="ARBA00022801"/>
    </source>
</evidence>
<proteinExistence type="inferred from homology"/>
<protein>
    <recommendedName>
        <fullName evidence="4">Aminopeptidase</fullName>
    </recommendedName>
</protein>
<keyword evidence="2 4" id="KW-0378">Hydrolase</keyword>
<dbReference type="Pfam" id="PF03051">
    <property type="entry name" value="Peptidase_C1_2"/>
    <property type="match status" value="1"/>
</dbReference>
<accession>A0A2N1PPR8</accession>
<dbReference type="Proteomes" id="UP000233256">
    <property type="component" value="Unassembled WGS sequence"/>
</dbReference>
<dbReference type="AlphaFoldDB" id="A0A2N1PPR8"/>
<comment type="caution">
    <text evidence="6">The sequence shown here is derived from an EMBL/GenBank/DDBJ whole genome shotgun (WGS) entry which is preliminary data.</text>
</comment>
<dbReference type="PANTHER" id="PTHR10363">
    <property type="entry name" value="BLEOMYCIN HYDROLASE"/>
    <property type="match status" value="1"/>
</dbReference>
<evidence type="ECO:0000256" key="5">
    <source>
        <dbReference type="PIRSR" id="PIRSR005700-1"/>
    </source>
</evidence>
<evidence type="ECO:0000256" key="4">
    <source>
        <dbReference type="PIRNR" id="PIRNR005700"/>
    </source>
</evidence>
<dbReference type="InterPro" id="IPR000169">
    <property type="entry name" value="Pept_cys_AS"/>
</dbReference>
<dbReference type="SUPFAM" id="SSF54001">
    <property type="entry name" value="Cysteine proteinases"/>
    <property type="match status" value="1"/>
</dbReference>
<dbReference type="PROSITE" id="PS00639">
    <property type="entry name" value="THIOL_PROTEASE_HIS"/>
    <property type="match status" value="1"/>
</dbReference>
<evidence type="ECO:0000256" key="3">
    <source>
        <dbReference type="ARBA" id="ARBA00022807"/>
    </source>
</evidence>
<dbReference type="PROSITE" id="PS00139">
    <property type="entry name" value="THIOL_PROTEASE_CYS"/>
    <property type="match status" value="1"/>
</dbReference>
<feature type="active site" evidence="5">
    <location>
        <position position="392"/>
    </location>
</feature>
<name>A0A2N1PPR8_9BACT</name>
<dbReference type="PANTHER" id="PTHR10363:SF2">
    <property type="entry name" value="BLEOMYCIN HYDROLASE"/>
    <property type="match status" value="1"/>
</dbReference>
<feature type="active site" evidence="5">
    <location>
        <position position="77"/>
    </location>
</feature>
<keyword evidence="1 4" id="KW-0645">Protease</keyword>
<dbReference type="GO" id="GO:0005737">
    <property type="term" value="C:cytoplasm"/>
    <property type="evidence" value="ECO:0007669"/>
    <property type="project" value="TreeGrafter"/>
</dbReference>
<evidence type="ECO:0000256" key="1">
    <source>
        <dbReference type="ARBA" id="ARBA00022670"/>
    </source>
</evidence>
<reference evidence="6 7" key="1">
    <citation type="journal article" date="2017" name="ISME J.">
        <title>Potential for microbial H2 and metal transformations associated with novel bacteria and archaea in deep terrestrial subsurface sediments.</title>
        <authorList>
            <person name="Hernsdorf A.W."/>
            <person name="Amano Y."/>
            <person name="Miyakawa K."/>
            <person name="Ise K."/>
            <person name="Suzuki Y."/>
            <person name="Anantharaman K."/>
            <person name="Probst A."/>
            <person name="Burstein D."/>
            <person name="Thomas B.C."/>
            <person name="Banfield J.F."/>
        </authorList>
    </citation>
    <scope>NUCLEOTIDE SEQUENCE [LARGE SCALE GENOMIC DNA]</scope>
    <source>
        <strain evidence="6">HGW-Wallbacteria-1</strain>
    </source>
</reference>
<keyword evidence="4 6" id="KW-0031">Aminopeptidase</keyword>